<evidence type="ECO:0000259" key="17">
    <source>
        <dbReference type="PROSITE" id="PS51194"/>
    </source>
</evidence>
<feature type="domain" description="Helicase ATP-binding" evidence="16">
    <location>
        <begin position="118"/>
        <end position="308"/>
    </location>
</feature>
<feature type="compositionally biased region" description="Polar residues" evidence="15">
    <location>
        <begin position="509"/>
        <end position="532"/>
    </location>
</feature>
<keyword evidence="2" id="KW-0396">Initiation factor</keyword>
<evidence type="ECO:0000313" key="20">
    <source>
        <dbReference type="Proteomes" id="UP000247702"/>
    </source>
</evidence>
<evidence type="ECO:0000256" key="12">
    <source>
        <dbReference type="ARBA" id="ARBA00047984"/>
    </source>
</evidence>
<dbReference type="InterPro" id="IPR000629">
    <property type="entry name" value="RNA-helicase_DEAD-box_CS"/>
</dbReference>
<dbReference type="SUPFAM" id="SSF52540">
    <property type="entry name" value="P-loop containing nucleoside triphosphate hydrolases"/>
    <property type="match status" value="1"/>
</dbReference>
<dbReference type="FunFam" id="3.40.50.300:FF:000008">
    <property type="entry name" value="ATP-dependent RNA helicase RhlB"/>
    <property type="match status" value="1"/>
</dbReference>
<evidence type="ECO:0000313" key="19">
    <source>
        <dbReference type="EMBL" id="GBB89001.1"/>
    </source>
</evidence>
<dbReference type="Pfam" id="PF00271">
    <property type="entry name" value="Helicase_C"/>
    <property type="match status" value="1"/>
</dbReference>
<dbReference type="AlphaFoldDB" id="A0A2Z6QW83"/>
<dbReference type="SMART" id="SM00487">
    <property type="entry name" value="DEXDc"/>
    <property type="match status" value="1"/>
</dbReference>
<keyword evidence="20" id="KW-1185">Reference proteome</keyword>
<dbReference type="PROSITE" id="PS51194">
    <property type="entry name" value="HELICASE_CTER"/>
    <property type="match status" value="1"/>
</dbReference>
<dbReference type="GO" id="GO:0016787">
    <property type="term" value="F:hydrolase activity"/>
    <property type="evidence" value="ECO:0007669"/>
    <property type="project" value="UniProtKB-KW"/>
</dbReference>
<comment type="similarity">
    <text evidence="8">Belongs to the DEAD box helicase family. DDX3/DED1 subfamily.</text>
</comment>
<name>A0A2Z6QW83_9GLOM</name>
<dbReference type="FunFam" id="3.40.50.300:FF:000397">
    <property type="entry name" value="Probable ATP-dependent RNA helicase DDX4"/>
    <property type="match status" value="1"/>
</dbReference>
<comment type="function">
    <text evidence="11">ATP-binding RNA helicase involved in translation initiation. Remodels RNA in response to ADP and ATP concentrations by facilitating disruption, but also formation of RNA duplexes.</text>
</comment>
<dbReference type="InterPro" id="IPR011545">
    <property type="entry name" value="DEAD/DEAH_box_helicase_dom"/>
</dbReference>
<dbReference type="InterPro" id="IPR001650">
    <property type="entry name" value="Helicase_C-like"/>
</dbReference>
<dbReference type="PROSITE" id="PS51195">
    <property type="entry name" value="Q_MOTIF"/>
    <property type="match status" value="1"/>
</dbReference>
<dbReference type="InterPro" id="IPR044763">
    <property type="entry name" value="Ded1/Dbp1_DEADc"/>
</dbReference>
<reference evidence="19 20" key="1">
    <citation type="submission" date="2017-11" db="EMBL/GenBank/DDBJ databases">
        <title>The genome of Rhizophagus clarus HR1 reveals common genetic basis of auxotrophy among arbuscular mycorrhizal fungi.</title>
        <authorList>
            <person name="Kobayashi Y."/>
        </authorList>
    </citation>
    <scope>NUCLEOTIDE SEQUENCE [LARGE SCALE GENOMIC DNA]</scope>
    <source>
        <strain evidence="19 20">HR1</strain>
    </source>
</reference>
<dbReference type="PROSITE" id="PS51192">
    <property type="entry name" value="HELICASE_ATP_BIND_1"/>
    <property type="match status" value="1"/>
</dbReference>
<dbReference type="CDD" id="cd17967">
    <property type="entry name" value="DEADc_DDX3_DDX4"/>
    <property type="match status" value="1"/>
</dbReference>
<evidence type="ECO:0000256" key="7">
    <source>
        <dbReference type="ARBA" id="ARBA00022884"/>
    </source>
</evidence>
<evidence type="ECO:0000256" key="13">
    <source>
        <dbReference type="PROSITE-ProRule" id="PRU00552"/>
    </source>
</evidence>
<dbReference type="SMART" id="SM00490">
    <property type="entry name" value="HELICc"/>
    <property type="match status" value="1"/>
</dbReference>
<feature type="compositionally biased region" description="Low complexity" evidence="15">
    <location>
        <begin position="533"/>
        <end position="542"/>
    </location>
</feature>
<dbReference type="GO" id="GO:0005524">
    <property type="term" value="F:ATP binding"/>
    <property type="evidence" value="ECO:0007669"/>
    <property type="project" value="UniProtKB-KW"/>
</dbReference>
<evidence type="ECO:0000256" key="9">
    <source>
        <dbReference type="ARBA" id="ARBA00024397"/>
    </source>
</evidence>
<feature type="compositionally biased region" description="Polar residues" evidence="15">
    <location>
        <begin position="712"/>
        <end position="734"/>
    </location>
</feature>
<dbReference type="InterPro" id="IPR027417">
    <property type="entry name" value="P-loop_NTPase"/>
</dbReference>
<dbReference type="PROSITE" id="PS00039">
    <property type="entry name" value="DEAD_ATP_HELICASE"/>
    <property type="match status" value="1"/>
</dbReference>
<dbReference type="Pfam" id="PF00270">
    <property type="entry name" value="DEAD"/>
    <property type="match status" value="1"/>
</dbReference>
<organism evidence="19 20">
    <name type="scientific">Rhizophagus clarus</name>
    <dbReference type="NCBI Taxonomy" id="94130"/>
    <lineage>
        <taxon>Eukaryota</taxon>
        <taxon>Fungi</taxon>
        <taxon>Fungi incertae sedis</taxon>
        <taxon>Mucoromycota</taxon>
        <taxon>Glomeromycotina</taxon>
        <taxon>Glomeromycetes</taxon>
        <taxon>Glomerales</taxon>
        <taxon>Glomeraceae</taxon>
        <taxon>Rhizophagus</taxon>
    </lineage>
</organism>
<dbReference type="Proteomes" id="UP000247702">
    <property type="component" value="Unassembled WGS sequence"/>
</dbReference>
<keyword evidence="5 14" id="KW-0347">Helicase</keyword>
<dbReference type="EMBL" id="BEXD01000628">
    <property type="protein sequence ID" value="GBB89001.1"/>
    <property type="molecule type" value="Genomic_DNA"/>
</dbReference>
<dbReference type="STRING" id="94130.A0A2Z6QW83"/>
<evidence type="ECO:0000256" key="14">
    <source>
        <dbReference type="RuleBase" id="RU000492"/>
    </source>
</evidence>
<protein>
    <recommendedName>
        <fullName evidence="9">ATP-dependent RNA helicase DED1</fullName>
        <ecNumber evidence="1">3.6.4.13</ecNumber>
    </recommendedName>
    <alternativeName>
        <fullName evidence="10">ATP-dependent RNA helicase ded1</fullName>
    </alternativeName>
</protein>
<keyword evidence="7" id="KW-0694">RNA-binding</keyword>
<feature type="domain" description="DEAD-box RNA helicase Q" evidence="18">
    <location>
        <begin position="87"/>
        <end position="115"/>
    </location>
</feature>
<proteinExistence type="inferred from homology"/>
<keyword evidence="6 14" id="KW-0067">ATP-binding</keyword>
<evidence type="ECO:0000256" key="3">
    <source>
        <dbReference type="ARBA" id="ARBA00022741"/>
    </source>
</evidence>
<feature type="compositionally biased region" description="Polar residues" evidence="15">
    <location>
        <begin position="543"/>
        <end position="584"/>
    </location>
</feature>
<feature type="region of interest" description="Disordered" evidence="15">
    <location>
        <begin position="665"/>
        <end position="742"/>
    </location>
</feature>
<dbReference type="EC" id="3.6.4.13" evidence="1"/>
<evidence type="ECO:0000259" key="16">
    <source>
        <dbReference type="PROSITE" id="PS51192"/>
    </source>
</evidence>
<dbReference type="GO" id="GO:0003723">
    <property type="term" value="F:RNA binding"/>
    <property type="evidence" value="ECO:0007669"/>
    <property type="project" value="UniProtKB-KW"/>
</dbReference>
<evidence type="ECO:0000256" key="15">
    <source>
        <dbReference type="SAM" id="MobiDB-lite"/>
    </source>
</evidence>
<dbReference type="GO" id="GO:0003743">
    <property type="term" value="F:translation initiation factor activity"/>
    <property type="evidence" value="ECO:0007669"/>
    <property type="project" value="UniProtKB-KW"/>
</dbReference>
<feature type="domain" description="Helicase C-terminal" evidence="17">
    <location>
        <begin position="320"/>
        <end position="482"/>
    </location>
</feature>
<keyword evidence="3 14" id="KW-0547">Nucleotide-binding</keyword>
<gene>
    <name evidence="19" type="ORF">RclHR1_15630003</name>
</gene>
<feature type="compositionally biased region" description="Low complexity" evidence="15">
    <location>
        <begin position="585"/>
        <end position="615"/>
    </location>
</feature>
<sequence length="742" mass="84550">MGDESDKRIGKWGPRQKQHVDPNRQWAAQSRRYEWKDTYDDDIAPPDPELEKELFGEDNHVPTGINFSKYQEIKVTVTPERTIRPVESFNEADLHSVMKENIRLAKYSIPTPVQKYSIPIITDGNDLMACAQTGSGKTAAFLIPTLSKLFGKAKKLAAPRPQSGARRFKAEPLVLIIAPTRELATQIFDECRRFTYRSMMRPCVVYGGAEVGAQKAELAKGCDVLTATPGRLNDFLERGIVSLRRVKYLVLDEADRMLDMGFETDIRKIVQKSDLCDDGTRQTLMFSATFPNPIRKLAADFLAENFFFLKVGRVGGTTSDITQKIMYVEDQNKRNSLVELLLKQPPSRTLIFVETKRGADSLDDFLYNQNFPTTSIHGDRNQREREDALIAFKTGKSPILIATAVAARGLDIKNVMHVINYDLCNEIDEYVHRIGRTARVGNKGLATTFYNEKNSDIAPNLVKILLENVLLTHCFIEIRNFDDDDRESNTTTSNYTQNTRDNNRYGNWDNGSRDNGSNQRPAWDTGRTTQWDNNNRAAGNNNYQTGWDNSNNRDNPAPNWDSSRPSWETSPPQNQQPVQNMYNTSQQPPYQSYQQPQSQSFQQPPQPQPSYSQPQGKTQYTQLKYNMQSLQYPLHTQPVVNVNLPRTNNQYDTTPQQTYGYNTQASQRAPSHGAGGYNSPPNDNNSQQNYYRESNDNNIRNQRNPRRKDEINTPSPNSDSWGSAPKPQSNNEEWNPNKVPWE</sequence>
<evidence type="ECO:0000256" key="10">
    <source>
        <dbReference type="ARBA" id="ARBA00024405"/>
    </source>
</evidence>
<accession>A0A2Z6QW83</accession>
<evidence type="ECO:0000256" key="2">
    <source>
        <dbReference type="ARBA" id="ARBA00022540"/>
    </source>
</evidence>
<evidence type="ECO:0000259" key="18">
    <source>
        <dbReference type="PROSITE" id="PS51195"/>
    </source>
</evidence>
<dbReference type="CDD" id="cd18787">
    <property type="entry name" value="SF2_C_DEAD"/>
    <property type="match status" value="1"/>
</dbReference>
<evidence type="ECO:0000256" key="1">
    <source>
        <dbReference type="ARBA" id="ARBA00012552"/>
    </source>
</evidence>
<evidence type="ECO:0000256" key="11">
    <source>
        <dbReference type="ARBA" id="ARBA00025161"/>
    </source>
</evidence>
<comment type="catalytic activity">
    <reaction evidence="12">
        <text>ATP + H2O = ADP + phosphate + H(+)</text>
        <dbReference type="Rhea" id="RHEA:13065"/>
        <dbReference type="ChEBI" id="CHEBI:15377"/>
        <dbReference type="ChEBI" id="CHEBI:15378"/>
        <dbReference type="ChEBI" id="CHEBI:30616"/>
        <dbReference type="ChEBI" id="CHEBI:43474"/>
        <dbReference type="ChEBI" id="CHEBI:456216"/>
        <dbReference type="EC" id="3.6.4.13"/>
    </reaction>
</comment>
<keyword evidence="4 14" id="KW-0378">Hydrolase</keyword>
<feature type="short sequence motif" description="Q motif" evidence="13">
    <location>
        <begin position="87"/>
        <end position="115"/>
    </location>
</feature>
<feature type="compositionally biased region" description="Low complexity" evidence="15">
    <location>
        <begin position="489"/>
        <end position="499"/>
    </location>
</feature>
<evidence type="ECO:0000256" key="6">
    <source>
        <dbReference type="ARBA" id="ARBA00022840"/>
    </source>
</evidence>
<dbReference type="PANTHER" id="PTHR47958">
    <property type="entry name" value="ATP-DEPENDENT RNA HELICASE DBP3"/>
    <property type="match status" value="1"/>
</dbReference>
<dbReference type="InterPro" id="IPR014014">
    <property type="entry name" value="RNA_helicase_DEAD_Q_motif"/>
</dbReference>
<feature type="region of interest" description="Disordered" evidence="15">
    <location>
        <begin position="483"/>
        <end position="617"/>
    </location>
</feature>
<evidence type="ECO:0000256" key="8">
    <source>
        <dbReference type="ARBA" id="ARBA00024358"/>
    </source>
</evidence>
<dbReference type="GO" id="GO:0003724">
    <property type="term" value="F:RNA helicase activity"/>
    <property type="evidence" value="ECO:0007669"/>
    <property type="project" value="UniProtKB-EC"/>
</dbReference>
<evidence type="ECO:0000256" key="4">
    <source>
        <dbReference type="ARBA" id="ARBA00022801"/>
    </source>
</evidence>
<keyword evidence="2" id="KW-0648">Protein biosynthesis</keyword>
<feature type="compositionally biased region" description="Low complexity" evidence="15">
    <location>
        <begin position="677"/>
        <end position="690"/>
    </location>
</feature>
<dbReference type="Gene3D" id="3.40.50.300">
    <property type="entry name" value="P-loop containing nucleotide triphosphate hydrolases"/>
    <property type="match status" value="2"/>
</dbReference>
<evidence type="ECO:0000256" key="5">
    <source>
        <dbReference type="ARBA" id="ARBA00022806"/>
    </source>
</evidence>
<comment type="caution">
    <text evidence="19">The sequence shown here is derived from an EMBL/GenBank/DDBJ whole genome shotgun (WGS) entry which is preliminary data.</text>
</comment>
<feature type="region of interest" description="Disordered" evidence="15">
    <location>
        <begin position="1"/>
        <end position="32"/>
    </location>
</feature>
<dbReference type="InterPro" id="IPR014001">
    <property type="entry name" value="Helicase_ATP-bd"/>
</dbReference>